<dbReference type="AlphaFoldDB" id="A2ERJ1"/>
<organism evidence="2 3">
    <name type="scientific">Trichomonas vaginalis (strain ATCC PRA-98 / G3)</name>
    <dbReference type="NCBI Taxonomy" id="412133"/>
    <lineage>
        <taxon>Eukaryota</taxon>
        <taxon>Metamonada</taxon>
        <taxon>Parabasalia</taxon>
        <taxon>Trichomonadida</taxon>
        <taxon>Trichomonadidae</taxon>
        <taxon>Trichomonas</taxon>
    </lineage>
</organism>
<proteinExistence type="predicted"/>
<evidence type="ECO:0000256" key="1">
    <source>
        <dbReference type="SAM" id="Phobius"/>
    </source>
</evidence>
<reference evidence="2" key="2">
    <citation type="journal article" date="2007" name="Science">
        <title>Draft genome sequence of the sexually transmitted pathogen Trichomonas vaginalis.</title>
        <authorList>
            <person name="Carlton J.M."/>
            <person name="Hirt R.P."/>
            <person name="Silva J.C."/>
            <person name="Delcher A.L."/>
            <person name="Schatz M."/>
            <person name="Zhao Q."/>
            <person name="Wortman J.R."/>
            <person name="Bidwell S.L."/>
            <person name="Alsmark U.C.M."/>
            <person name="Besteiro S."/>
            <person name="Sicheritz-Ponten T."/>
            <person name="Noel C.J."/>
            <person name="Dacks J.B."/>
            <person name="Foster P.G."/>
            <person name="Simillion C."/>
            <person name="Van de Peer Y."/>
            <person name="Miranda-Saavedra D."/>
            <person name="Barton G.J."/>
            <person name="Westrop G.D."/>
            <person name="Mueller S."/>
            <person name="Dessi D."/>
            <person name="Fiori P.L."/>
            <person name="Ren Q."/>
            <person name="Paulsen I."/>
            <person name="Zhang H."/>
            <person name="Bastida-Corcuera F.D."/>
            <person name="Simoes-Barbosa A."/>
            <person name="Brown M.T."/>
            <person name="Hayes R.D."/>
            <person name="Mukherjee M."/>
            <person name="Okumura C.Y."/>
            <person name="Schneider R."/>
            <person name="Smith A.J."/>
            <person name="Vanacova S."/>
            <person name="Villalvazo M."/>
            <person name="Haas B.J."/>
            <person name="Pertea M."/>
            <person name="Feldblyum T.V."/>
            <person name="Utterback T.R."/>
            <person name="Shu C.L."/>
            <person name="Osoegawa K."/>
            <person name="de Jong P.J."/>
            <person name="Hrdy I."/>
            <person name="Horvathova L."/>
            <person name="Zubacova Z."/>
            <person name="Dolezal P."/>
            <person name="Malik S.B."/>
            <person name="Logsdon J.M. Jr."/>
            <person name="Henze K."/>
            <person name="Gupta A."/>
            <person name="Wang C.C."/>
            <person name="Dunne R.L."/>
            <person name="Upcroft J.A."/>
            <person name="Upcroft P."/>
            <person name="White O."/>
            <person name="Salzberg S.L."/>
            <person name="Tang P."/>
            <person name="Chiu C.-H."/>
            <person name="Lee Y.-S."/>
            <person name="Embley T.M."/>
            <person name="Coombs G.H."/>
            <person name="Mottram J.C."/>
            <person name="Tachezy J."/>
            <person name="Fraser-Liggett C.M."/>
            <person name="Johnson P.J."/>
        </authorList>
    </citation>
    <scope>NUCLEOTIDE SEQUENCE [LARGE SCALE GENOMIC DNA]</scope>
    <source>
        <strain evidence="2">G3</strain>
    </source>
</reference>
<dbReference type="RefSeq" id="XP_001316941.1">
    <property type="nucleotide sequence ID" value="XM_001316906.1"/>
</dbReference>
<evidence type="ECO:0000313" key="3">
    <source>
        <dbReference type="Proteomes" id="UP000001542"/>
    </source>
</evidence>
<dbReference type="SMR" id="A2ERJ1"/>
<dbReference type="VEuPathDB" id="TrichDB:TVAGG3_0284850"/>
<dbReference type="InParanoid" id="A2ERJ1"/>
<gene>
    <name evidence="2" type="ORF">TVAG_059160</name>
</gene>
<accession>A2ERJ1</accession>
<reference evidence="2" key="1">
    <citation type="submission" date="2006-10" db="EMBL/GenBank/DDBJ databases">
        <authorList>
            <person name="Amadeo P."/>
            <person name="Zhao Q."/>
            <person name="Wortman J."/>
            <person name="Fraser-Liggett C."/>
            <person name="Carlton J."/>
        </authorList>
    </citation>
    <scope>NUCLEOTIDE SEQUENCE</scope>
    <source>
        <strain evidence="2">G3</strain>
    </source>
</reference>
<evidence type="ECO:0000313" key="2">
    <source>
        <dbReference type="EMBL" id="EAY04718.1"/>
    </source>
</evidence>
<feature type="transmembrane region" description="Helical" evidence="1">
    <location>
        <begin position="257"/>
        <end position="281"/>
    </location>
</feature>
<keyword evidence="1" id="KW-0812">Transmembrane</keyword>
<keyword evidence="1" id="KW-1133">Transmembrane helix</keyword>
<name>A2ERJ1_TRIV3</name>
<dbReference type="EMBL" id="DS113467">
    <property type="protein sequence ID" value="EAY04718.1"/>
    <property type="molecule type" value="Genomic_DNA"/>
</dbReference>
<sequence length="297" mass="33546">MTENNTHLEFELVSTYISDYPSILFDESVTDVKIESLSGEFPIESKFDMKKLFVNGLNLFSRLYIKCNIIKLTVQSIGKFEIVINTFDISKPVDYSFSSNTFSKNDVTYNISTKSDITLSGVLPDVILYKTQKDPDINECLANRAKITVVFDYLEYQKTGYFPLLDLTDPEYVGIHFALEVVNTKNISFLKKKMCHGLISYPSVSLSSDNSSPNINLKFLFDKPDLYFVVEPGYTPLPTHVKTNSPTSQPDKSKTKLILIVTFSVLGFLILVAVIVVVVILRLRMKNKYTTISLSAS</sequence>
<protein>
    <submittedName>
        <fullName evidence="2">Uncharacterized protein</fullName>
    </submittedName>
</protein>
<keyword evidence="3" id="KW-1185">Reference proteome</keyword>
<dbReference type="KEGG" id="tva:75648006"/>
<keyword evidence="1" id="KW-0472">Membrane</keyword>
<dbReference type="Proteomes" id="UP000001542">
    <property type="component" value="Unassembled WGS sequence"/>
</dbReference>
<dbReference type="VEuPathDB" id="TrichDB:TVAG_059160"/>